<dbReference type="EMBL" id="FRCX01000002">
    <property type="protein sequence ID" value="SHM77232.1"/>
    <property type="molecule type" value="Genomic_DNA"/>
</dbReference>
<dbReference type="GO" id="GO:0030170">
    <property type="term" value="F:pyridoxal phosphate binding"/>
    <property type="evidence" value="ECO:0007669"/>
    <property type="project" value="InterPro"/>
</dbReference>
<dbReference type="Proteomes" id="UP000184339">
    <property type="component" value="Unassembled WGS sequence"/>
</dbReference>
<dbReference type="Gene3D" id="3.40.640.10">
    <property type="entry name" value="Type I PLP-dependent aspartate aminotransferase-like (Major domain)"/>
    <property type="match status" value="1"/>
</dbReference>
<feature type="domain" description="HTH gntR-type" evidence="6">
    <location>
        <begin position="26"/>
        <end position="94"/>
    </location>
</feature>
<reference evidence="8" key="1">
    <citation type="submission" date="2016-11" db="EMBL/GenBank/DDBJ databases">
        <authorList>
            <person name="Varghese N."/>
            <person name="Submissions S."/>
        </authorList>
    </citation>
    <scope>NUCLEOTIDE SEQUENCE [LARGE SCALE GENOMIC DNA]</scope>
    <source>
        <strain evidence="8">Sac-22</strain>
    </source>
</reference>
<dbReference type="RefSeq" id="WP_072782423.1">
    <property type="nucleotide sequence ID" value="NZ_FRCX01000002.1"/>
</dbReference>
<evidence type="ECO:0000313" key="8">
    <source>
        <dbReference type="Proteomes" id="UP000184339"/>
    </source>
</evidence>
<dbReference type="Pfam" id="PF00155">
    <property type="entry name" value="Aminotran_1_2"/>
    <property type="match status" value="1"/>
</dbReference>
<dbReference type="Pfam" id="PF00392">
    <property type="entry name" value="GntR"/>
    <property type="match status" value="1"/>
</dbReference>
<dbReference type="OrthoDB" id="9804020at2"/>
<dbReference type="InterPro" id="IPR036388">
    <property type="entry name" value="WH-like_DNA-bd_sf"/>
</dbReference>
<evidence type="ECO:0000256" key="3">
    <source>
        <dbReference type="ARBA" id="ARBA00023015"/>
    </source>
</evidence>
<evidence type="ECO:0000256" key="2">
    <source>
        <dbReference type="ARBA" id="ARBA00022898"/>
    </source>
</evidence>
<dbReference type="CDD" id="cd07377">
    <property type="entry name" value="WHTH_GntR"/>
    <property type="match status" value="1"/>
</dbReference>
<evidence type="ECO:0000256" key="1">
    <source>
        <dbReference type="ARBA" id="ARBA00005384"/>
    </source>
</evidence>
<dbReference type="AlphaFoldDB" id="A0A1M7LHY5"/>
<keyword evidence="8" id="KW-1185">Reference proteome</keyword>
<dbReference type="SUPFAM" id="SSF46785">
    <property type="entry name" value="Winged helix' DNA-binding domain"/>
    <property type="match status" value="1"/>
</dbReference>
<accession>A0A1M7LHY5</accession>
<dbReference type="SUPFAM" id="SSF53383">
    <property type="entry name" value="PLP-dependent transferases"/>
    <property type="match status" value="1"/>
</dbReference>
<dbReference type="InterPro" id="IPR015421">
    <property type="entry name" value="PyrdxlP-dep_Trfase_major"/>
</dbReference>
<dbReference type="PANTHER" id="PTHR46577:SF1">
    <property type="entry name" value="HTH-TYPE TRANSCRIPTIONAL REGULATORY PROTEIN GABR"/>
    <property type="match status" value="1"/>
</dbReference>
<dbReference type="InterPro" id="IPR015424">
    <property type="entry name" value="PyrdxlP-dep_Trfase"/>
</dbReference>
<dbReference type="InterPro" id="IPR004839">
    <property type="entry name" value="Aminotransferase_I/II_large"/>
</dbReference>
<name>A0A1M7LHY5_9BURK</name>
<dbReference type="STRING" id="551987.SAMN05192549_102463"/>
<dbReference type="GO" id="GO:0003677">
    <property type="term" value="F:DNA binding"/>
    <property type="evidence" value="ECO:0007669"/>
    <property type="project" value="UniProtKB-KW"/>
</dbReference>
<evidence type="ECO:0000256" key="5">
    <source>
        <dbReference type="ARBA" id="ARBA00023163"/>
    </source>
</evidence>
<sequence>MARGKAELALDLPRPAALQACSEEEGSKQDIVYTALRDAILGRLIAAGGRLPSSRALAERWGLSRGTVEIVYDRLGAEAYVMRMPGSGTRVSAVVPDRYLIPAGLAPVPRCAEQDEIYKTEEVSVRAGRAFVARLADPALFPISSWSRHLASALNGAHADVLSAADPQGLLTLRTQIAAYLRSYRGIDCDADDIVVLTGIRHALDLLARSVLRAGDKVCVEDPGYAAATQIFTEAGAQVVPVPVDSEGLQCDQLDRHTDARLVYVTPAHQSPTGVTMPVTRRLALLDWAGASGAWIIEDDYDSEFNYLTAPLAALKSLDHGDRVVYCGSFNKTLFAGLRVGYAIVPRQLKPRLLKLWQTTGRSVGVTEQLALAAWLKDGGFIRHLRTSRRAYQERRDAILATLASHAPGRYTISGQHAGFHFVLWLPKGTDEAGFCARAAAAGLSLQGLRSLCRDTVPAPAVIIGYAALTMAQARYGARLLADLLTG</sequence>
<dbReference type="PROSITE" id="PS50949">
    <property type="entry name" value="HTH_GNTR"/>
    <property type="match status" value="1"/>
</dbReference>
<dbReference type="CDD" id="cd00609">
    <property type="entry name" value="AAT_like"/>
    <property type="match status" value="1"/>
</dbReference>
<keyword evidence="2" id="KW-0663">Pyridoxal phosphate</keyword>
<proteinExistence type="inferred from homology"/>
<gene>
    <name evidence="7" type="ORF">SAMN05192549_102463</name>
</gene>
<evidence type="ECO:0000313" key="7">
    <source>
        <dbReference type="EMBL" id="SHM77232.1"/>
    </source>
</evidence>
<dbReference type="PANTHER" id="PTHR46577">
    <property type="entry name" value="HTH-TYPE TRANSCRIPTIONAL REGULATORY PROTEIN GABR"/>
    <property type="match status" value="1"/>
</dbReference>
<dbReference type="InterPro" id="IPR000524">
    <property type="entry name" value="Tscrpt_reg_HTH_GntR"/>
</dbReference>
<keyword evidence="3" id="KW-0805">Transcription regulation</keyword>
<evidence type="ECO:0000259" key="6">
    <source>
        <dbReference type="PROSITE" id="PS50949"/>
    </source>
</evidence>
<protein>
    <submittedName>
        <fullName evidence="7">Transcriptional regulator, GntR family</fullName>
    </submittedName>
</protein>
<evidence type="ECO:0000256" key="4">
    <source>
        <dbReference type="ARBA" id="ARBA00023125"/>
    </source>
</evidence>
<dbReference type="InterPro" id="IPR051446">
    <property type="entry name" value="HTH_trans_reg/aminotransferase"/>
</dbReference>
<dbReference type="SMART" id="SM00345">
    <property type="entry name" value="HTH_GNTR"/>
    <property type="match status" value="1"/>
</dbReference>
<dbReference type="GO" id="GO:0003700">
    <property type="term" value="F:DNA-binding transcription factor activity"/>
    <property type="evidence" value="ECO:0007669"/>
    <property type="project" value="InterPro"/>
</dbReference>
<organism evidence="7 8">
    <name type="scientific">Duganella sacchari</name>
    <dbReference type="NCBI Taxonomy" id="551987"/>
    <lineage>
        <taxon>Bacteria</taxon>
        <taxon>Pseudomonadati</taxon>
        <taxon>Pseudomonadota</taxon>
        <taxon>Betaproteobacteria</taxon>
        <taxon>Burkholderiales</taxon>
        <taxon>Oxalobacteraceae</taxon>
        <taxon>Telluria group</taxon>
        <taxon>Duganella</taxon>
    </lineage>
</organism>
<dbReference type="Gene3D" id="1.10.10.10">
    <property type="entry name" value="Winged helix-like DNA-binding domain superfamily/Winged helix DNA-binding domain"/>
    <property type="match status" value="1"/>
</dbReference>
<keyword evidence="4" id="KW-0238">DNA-binding</keyword>
<keyword evidence="5" id="KW-0804">Transcription</keyword>
<dbReference type="InterPro" id="IPR036390">
    <property type="entry name" value="WH_DNA-bd_sf"/>
</dbReference>
<comment type="similarity">
    <text evidence="1">In the C-terminal section; belongs to the class-I pyridoxal-phosphate-dependent aminotransferase family.</text>
</comment>